<proteinExistence type="predicted"/>
<dbReference type="Gene3D" id="3.40.50.720">
    <property type="entry name" value="NAD(P)-binding Rossmann-like Domain"/>
    <property type="match status" value="1"/>
</dbReference>
<evidence type="ECO:0000313" key="3">
    <source>
        <dbReference type="Proteomes" id="UP001501645"/>
    </source>
</evidence>
<dbReference type="InterPro" id="IPR036291">
    <property type="entry name" value="NAD(P)-bd_dom_sf"/>
</dbReference>
<dbReference type="RefSeq" id="WP_345439182.1">
    <property type="nucleotide sequence ID" value="NZ_BAABKO010000004.1"/>
</dbReference>
<dbReference type="EMBL" id="BAABKO010000004">
    <property type="protein sequence ID" value="GAA4777199.1"/>
    <property type="molecule type" value="Genomic_DNA"/>
</dbReference>
<dbReference type="Gene3D" id="3.90.25.10">
    <property type="entry name" value="UDP-galactose 4-epimerase, domain 1"/>
    <property type="match status" value="1"/>
</dbReference>
<dbReference type="PANTHER" id="PTHR43245">
    <property type="entry name" value="BIFUNCTIONAL POLYMYXIN RESISTANCE PROTEIN ARNA"/>
    <property type="match status" value="1"/>
</dbReference>
<dbReference type="Proteomes" id="UP001501645">
    <property type="component" value="Unassembled WGS sequence"/>
</dbReference>
<comment type="caution">
    <text evidence="2">The sequence shown here is derived from an EMBL/GenBank/DDBJ whole genome shotgun (WGS) entry which is preliminary data.</text>
</comment>
<keyword evidence="3" id="KW-1185">Reference proteome</keyword>
<reference evidence="3" key="1">
    <citation type="journal article" date="2019" name="Int. J. Syst. Evol. Microbiol.">
        <title>The Global Catalogue of Microorganisms (GCM) 10K type strain sequencing project: providing services to taxonomists for standard genome sequencing and annotation.</title>
        <authorList>
            <consortium name="The Broad Institute Genomics Platform"/>
            <consortium name="The Broad Institute Genome Sequencing Center for Infectious Disease"/>
            <person name="Wu L."/>
            <person name="Ma J."/>
        </authorList>
    </citation>
    <scope>NUCLEOTIDE SEQUENCE [LARGE SCALE GENOMIC DNA]</scope>
    <source>
        <strain evidence="3">JCM 18537</strain>
    </source>
</reference>
<protein>
    <submittedName>
        <fullName evidence="2">GDP-mannose 4,6-dehydratase</fullName>
    </submittedName>
</protein>
<name>A0ABP9ABQ3_9MICO</name>
<feature type="domain" description="NAD-dependent epimerase/dehydratase" evidence="1">
    <location>
        <begin position="9"/>
        <end position="239"/>
    </location>
</feature>
<dbReference type="SUPFAM" id="SSF51735">
    <property type="entry name" value="NAD(P)-binding Rossmann-fold domains"/>
    <property type="match status" value="1"/>
</dbReference>
<dbReference type="InterPro" id="IPR001509">
    <property type="entry name" value="Epimerase_deHydtase"/>
</dbReference>
<dbReference type="PANTHER" id="PTHR43245:SF53">
    <property type="entry name" value="EPIMERASE-RELATED"/>
    <property type="match status" value="1"/>
</dbReference>
<accession>A0ABP9ABQ3</accession>
<evidence type="ECO:0000313" key="2">
    <source>
        <dbReference type="EMBL" id="GAA4777199.1"/>
    </source>
</evidence>
<sequence length="317" mass="33942">MTSARRARIAVTGAGGFVGRHVVEVARAQGHEAVAIVRSERSGSALDGVADEVVIADLAAGWPDVGADAIIHLAGHAAVGESFDHPQRYIADTSAMMTALSESLLATPETQRPRCVIVSTGAVYASPVDDTPLDEEAPIAPSSPYVVSKMLLEFQAEHYRRRGLDMVVARPFNHIGPRQRSGFLVPDLIASLQALAEGQQLRVGNLDTRRDYSDVRDVAAAYLMLALAPRLSRAVYNVCSGVSRSGREILALVCAALDRPVPPLRLDSTRIRATDPAVIRGSADAIRDELGWTPRVPLTQTLSDLVEAWETEAGPGR</sequence>
<dbReference type="InterPro" id="IPR050177">
    <property type="entry name" value="Lipid_A_modif_metabolic_enz"/>
</dbReference>
<organism evidence="2 3">
    <name type="scientific">Microbacterium gilvum</name>
    <dbReference type="NCBI Taxonomy" id="1336204"/>
    <lineage>
        <taxon>Bacteria</taxon>
        <taxon>Bacillati</taxon>
        <taxon>Actinomycetota</taxon>
        <taxon>Actinomycetes</taxon>
        <taxon>Micrococcales</taxon>
        <taxon>Microbacteriaceae</taxon>
        <taxon>Microbacterium</taxon>
    </lineage>
</organism>
<evidence type="ECO:0000259" key="1">
    <source>
        <dbReference type="Pfam" id="PF01370"/>
    </source>
</evidence>
<gene>
    <name evidence="2" type="ORF">GCM10023351_22430</name>
</gene>
<dbReference type="Pfam" id="PF01370">
    <property type="entry name" value="Epimerase"/>
    <property type="match status" value="1"/>
</dbReference>